<evidence type="ECO:0000256" key="2">
    <source>
        <dbReference type="ARBA" id="ARBA00034534"/>
    </source>
</evidence>
<evidence type="ECO:0000256" key="4">
    <source>
        <dbReference type="SAM" id="MobiDB-lite"/>
    </source>
</evidence>
<organism evidence="7 8">
    <name type="scientific">Hydnum rufescens UP504</name>
    <dbReference type="NCBI Taxonomy" id="1448309"/>
    <lineage>
        <taxon>Eukaryota</taxon>
        <taxon>Fungi</taxon>
        <taxon>Dikarya</taxon>
        <taxon>Basidiomycota</taxon>
        <taxon>Agaricomycotina</taxon>
        <taxon>Agaricomycetes</taxon>
        <taxon>Cantharellales</taxon>
        <taxon>Hydnaceae</taxon>
        <taxon>Hydnum</taxon>
    </lineage>
</organism>
<comment type="caution">
    <text evidence="7">The sequence shown here is derived from an EMBL/GenBank/DDBJ whole genome shotgun (WGS) entry which is preliminary data.</text>
</comment>
<dbReference type="InterPro" id="IPR018816">
    <property type="entry name" value="Cactin_central"/>
</dbReference>
<feature type="domain" description="Splicing factor Cactin C-terminal" evidence="5">
    <location>
        <begin position="496"/>
        <end position="599"/>
    </location>
</feature>
<dbReference type="AlphaFoldDB" id="A0A9P6APW7"/>
<keyword evidence="3" id="KW-0175">Coiled coil</keyword>
<evidence type="ECO:0000259" key="5">
    <source>
        <dbReference type="Pfam" id="PF09732"/>
    </source>
</evidence>
<dbReference type="GO" id="GO:0005737">
    <property type="term" value="C:cytoplasm"/>
    <property type="evidence" value="ECO:0007669"/>
    <property type="project" value="TreeGrafter"/>
</dbReference>
<dbReference type="InterPro" id="IPR019134">
    <property type="entry name" value="Cactin_C"/>
</dbReference>
<dbReference type="Pfam" id="PF09732">
    <property type="entry name" value="CactinC_cactus"/>
    <property type="match status" value="1"/>
</dbReference>
<comment type="similarity">
    <text evidence="1">Belongs to the CACTIN family.</text>
</comment>
<dbReference type="OrthoDB" id="265955at2759"/>
<dbReference type="Pfam" id="PF10312">
    <property type="entry name" value="Cactin_mid"/>
    <property type="match status" value="1"/>
</dbReference>
<dbReference type="PANTHER" id="PTHR21737:SF4">
    <property type="entry name" value="SPLICING FACTOR CACTIN"/>
    <property type="match status" value="1"/>
</dbReference>
<dbReference type="SMART" id="SM01050">
    <property type="entry name" value="CactinC_cactus"/>
    <property type="match status" value="1"/>
</dbReference>
<dbReference type="EMBL" id="MU129034">
    <property type="protein sequence ID" value="KAF9509507.1"/>
    <property type="molecule type" value="Genomic_DNA"/>
</dbReference>
<evidence type="ECO:0000313" key="8">
    <source>
        <dbReference type="Proteomes" id="UP000886523"/>
    </source>
</evidence>
<keyword evidence="8" id="KW-1185">Reference proteome</keyword>
<dbReference type="PANTHER" id="PTHR21737">
    <property type="entry name" value="POLYGLUTAMINE BINDING PROTEIN 1/MARVEL MEMBRANE-ASSOCIATING DOMAIN CONTAINING 3"/>
    <property type="match status" value="1"/>
</dbReference>
<feature type="region of interest" description="Disordered" evidence="4">
    <location>
        <begin position="1"/>
        <end position="43"/>
    </location>
</feature>
<name>A0A9P6APW7_9AGAM</name>
<evidence type="ECO:0000313" key="7">
    <source>
        <dbReference type="EMBL" id="KAF9509507.1"/>
    </source>
</evidence>
<dbReference type="GO" id="GO:0045292">
    <property type="term" value="P:mRNA cis splicing, via spliceosome"/>
    <property type="evidence" value="ECO:0007669"/>
    <property type="project" value="TreeGrafter"/>
</dbReference>
<dbReference type="Proteomes" id="UP000886523">
    <property type="component" value="Unassembled WGS sequence"/>
</dbReference>
<gene>
    <name evidence="7" type="ORF">BS47DRAFT_1365231</name>
</gene>
<feature type="coiled-coil region" evidence="3">
    <location>
        <begin position="81"/>
        <end position="120"/>
    </location>
</feature>
<proteinExistence type="inferred from homology"/>
<accession>A0A9P6APW7</accession>
<dbReference type="GO" id="GO:0005681">
    <property type="term" value="C:spliceosomal complex"/>
    <property type="evidence" value="ECO:0007669"/>
    <property type="project" value="TreeGrafter"/>
</dbReference>
<protein>
    <recommendedName>
        <fullName evidence="2">Splicing factor Cactin</fullName>
    </recommendedName>
</protein>
<feature type="domain" description="Splicing factor cactin central" evidence="6">
    <location>
        <begin position="121"/>
        <end position="324"/>
    </location>
</feature>
<sequence length="599" mass="68571">MTTTDDAHPETGALVLGKTKSVSLMKDKEARRAEKQRQKEDEEARQIAELSVYSAADNPFHDVNLGQQFKWHKKAEKEKKAGLSAAEAAQAREELERLNKRRAEREVEQQLREEEEARMARMAESAQMAEWIAKDGDFQLEQERRRAGIRLKERRAKAIDFLALNLKFAGPNAGAMEEDDGLGLDEIGLEIDFDEPYAIFENLSLEQTEELHDDIQKYLTLEQSELNIDFWTNMMVVCKDQLEKLNAAHRAGPEAAATASNVISAVEPEITALLSGKSYDQLIQLQRQIQSKLGSGEPVDVDYWEGLLKSLLVWKSKAKLKSLHEVVVQNRLEQLRKRQRDEALQAQQELLAGVSVPQKRRRGWAHAGEEVAIASSAVPEKEAEILPPDEEVEEYDRSMSPVPIDLSSLPYEERQLEIIDELTDRSNLFDLRRTVTSSRFVPRVADPPAETQDVAAPSGADLESEALYKAEADKNMDDEEELFNLEELIVNPTTYTWEDKVHTGYEWNKYNQTHYDTDNPPPKVVQGYKSVAPTYKIVREPGNEDTVLLHFTAGPPYEDIAFRVVNREWEYSHKRGFRSSFDRGCLSLWFNFRRNFYRK</sequence>
<reference evidence="7" key="1">
    <citation type="journal article" date="2020" name="Nat. Commun.">
        <title>Large-scale genome sequencing of mycorrhizal fungi provides insights into the early evolution of symbiotic traits.</title>
        <authorList>
            <person name="Miyauchi S."/>
            <person name="Kiss E."/>
            <person name="Kuo A."/>
            <person name="Drula E."/>
            <person name="Kohler A."/>
            <person name="Sanchez-Garcia M."/>
            <person name="Morin E."/>
            <person name="Andreopoulos B."/>
            <person name="Barry K.W."/>
            <person name="Bonito G."/>
            <person name="Buee M."/>
            <person name="Carver A."/>
            <person name="Chen C."/>
            <person name="Cichocki N."/>
            <person name="Clum A."/>
            <person name="Culley D."/>
            <person name="Crous P.W."/>
            <person name="Fauchery L."/>
            <person name="Girlanda M."/>
            <person name="Hayes R.D."/>
            <person name="Keri Z."/>
            <person name="LaButti K."/>
            <person name="Lipzen A."/>
            <person name="Lombard V."/>
            <person name="Magnuson J."/>
            <person name="Maillard F."/>
            <person name="Murat C."/>
            <person name="Nolan M."/>
            <person name="Ohm R.A."/>
            <person name="Pangilinan J."/>
            <person name="Pereira M.F."/>
            <person name="Perotto S."/>
            <person name="Peter M."/>
            <person name="Pfister S."/>
            <person name="Riley R."/>
            <person name="Sitrit Y."/>
            <person name="Stielow J.B."/>
            <person name="Szollosi G."/>
            <person name="Zifcakova L."/>
            <person name="Stursova M."/>
            <person name="Spatafora J.W."/>
            <person name="Tedersoo L."/>
            <person name="Vaario L.M."/>
            <person name="Yamada A."/>
            <person name="Yan M."/>
            <person name="Wang P."/>
            <person name="Xu J."/>
            <person name="Bruns T."/>
            <person name="Baldrian P."/>
            <person name="Vilgalys R."/>
            <person name="Dunand C."/>
            <person name="Henrissat B."/>
            <person name="Grigoriev I.V."/>
            <person name="Hibbett D."/>
            <person name="Nagy L.G."/>
            <person name="Martin F.M."/>
        </authorList>
    </citation>
    <scope>NUCLEOTIDE SEQUENCE</scope>
    <source>
        <strain evidence="7">UP504</strain>
    </source>
</reference>
<evidence type="ECO:0000256" key="3">
    <source>
        <dbReference type="SAM" id="Coils"/>
    </source>
</evidence>
<evidence type="ECO:0000259" key="6">
    <source>
        <dbReference type="Pfam" id="PF10312"/>
    </source>
</evidence>
<feature type="compositionally biased region" description="Basic and acidic residues" evidence="4">
    <location>
        <begin position="25"/>
        <end position="43"/>
    </location>
</feature>
<evidence type="ECO:0000256" key="1">
    <source>
        <dbReference type="ARBA" id="ARBA00006895"/>
    </source>
</evidence>